<accession>B5YA32</accession>
<evidence type="ECO:0000313" key="1">
    <source>
        <dbReference type="EMBL" id="ACI17951.1"/>
    </source>
</evidence>
<sequence length="35" mass="4135">MEENLNSNELVFLNTYPRSIKEFKTIPVPWPKANN</sequence>
<reference evidence="2" key="1">
    <citation type="submission" date="2008-08" db="EMBL/GenBank/DDBJ databases">
        <title>The complete genome sequence of Coprothermobacter proteolyticus strain ATCC 5245 / DSM 5265 / BT.</title>
        <authorList>
            <person name="Dodson R.J."/>
            <person name="Durkin A.S."/>
            <person name="Wu M."/>
            <person name="Eisen J."/>
            <person name="Sutton G."/>
        </authorList>
    </citation>
    <scope>NUCLEOTIDE SEQUENCE [LARGE SCALE GENOMIC DNA]</scope>
    <source>
        <strain evidence="2">ATCC 35245 / DSM 5265 / OCM 4 / BT</strain>
    </source>
</reference>
<gene>
    <name evidence="1" type="ordered locus">COPRO5265_1328</name>
</gene>
<dbReference type="AlphaFoldDB" id="B5YA32"/>
<keyword evidence="2" id="KW-1185">Reference proteome</keyword>
<organism evidence="1 2">
    <name type="scientific">Coprothermobacter proteolyticus (strain ATCC 35245 / DSM 5265 / OCM 4 / BT)</name>
    <dbReference type="NCBI Taxonomy" id="309798"/>
    <lineage>
        <taxon>Bacteria</taxon>
        <taxon>Pseudomonadati</taxon>
        <taxon>Coprothermobacterota</taxon>
        <taxon>Coprothermobacteria</taxon>
        <taxon>Coprothermobacterales</taxon>
        <taxon>Coprothermobacteraceae</taxon>
        <taxon>Coprothermobacter</taxon>
    </lineage>
</organism>
<dbReference type="Proteomes" id="UP000001732">
    <property type="component" value="Chromosome"/>
</dbReference>
<dbReference type="EMBL" id="CP001145">
    <property type="protein sequence ID" value="ACI17951.1"/>
    <property type="molecule type" value="Genomic_DNA"/>
</dbReference>
<reference evidence="1 2" key="2">
    <citation type="journal article" date="2014" name="Genome Announc.">
        <title>Complete Genome Sequence of Coprothermobacter proteolyticus DSM 5265.</title>
        <authorList>
            <person name="Alexiev A."/>
            <person name="Coil D.A."/>
            <person name="Badger J.H."/>
            <person name="Enticknap J."/>
            <person name="Ward N."/>
            <person name="Robb F.T."/>
            <person name="Eisen J.A."/>
        </authorList>
    </citation>
    <scope>NUCLEOTIDE SEQUENCE [LARGE SCALE GENOMIC DNA]</scope>
    <source>
        <strain evidence="2">ATCC 35245 / DSM 5265 / OCM 4 / BT</strain>
    </source>
</reference>
<protein>
    <submittedName>
        <fullName evidence="1">Uncharacterized protein</fullName>
    </submittedName>
</protein>
<proteinExistence type="predicted"/>
<evidence type="ECO:0000313" key="2">
    <source>
        <dbReference type="Proteomes" id="UP000001732"/>
    </source>
</evidence>
<name>B5YA32_COPPD</name>